<evidence type="ECO:0000256" key="1">
    <source>
        <dbReference type="SAM" id="MobiDB-lite"/>
    </source>
</evidence>
<feature type="region of interest" description="Disordered" evidence="1">
    <location>
        <begin position="1"/>
        <end position="20"/>
    </location>
</feature>
<feature type="compositionally biased region" description="Polar residues" evidence="1">
    <location>
        <begin position="1"/>
        <end position="10"/>
    </location>
</feature>
<reference evidence="2" key="1">
    <citation type="journal article" date="2017" name="Parasit. Vectors">
        <title>Sialotranscriptomics of Rhipicephalus zambeziensis reveals intricate expression profiles of secretory proteins and suggests tight temporal transcriptional regulation during blood-feeding.</title>
        <authorList>
            <person name="de Castro M.H."/>
            <person name="de Klerk D."/>
            <person name="Pienaar R."/>
            <person name="Rees D.J.G."/>
            <person name="Mans B.J."/>
        </authorList>
    </citation>
    <scope>NUCLEOTIDE SEQUENCE</scope>
    <source>
        <tissue evidence="2">Salivary glands</tissue>
    </source>
</reference>
<accession>A0A224Y7M3</accession>
<organism evidence="2">
    <name type="scientific">Rhipicephalus zambeziensis</name>
    <dbReference type="NCBI Taxonomy" id="60191"/>
    <lineage>
        <taxon>Eukaryota</taxon>
        <taxon>Metazoa</taxon>
        <taxon>Ecdysozoa</taxon>
        <taxon>Arthropoda</taxon>
        <taxon>Chelicerata</taxon>
        <taxon>Arachnida</taxon>
        <taxon>Acari</taxon>
        <taxon>Parasitiformes</taxon>
        <taxon>Ixodida</taxon>
        <taxon>Ixodoidea</taxon>
        <taxon>Ixodidae</taxon>
        <taxon>Rhipicephalinae</taxon>
        <taxon>Rhipicephalus</taxon>
        <taxon>Rhipicephalus</taxon>
    </lineage>
</organism>
<evidence type="ECO:0000313" key="2">
    <source>
        <dbReference type="EMBL" id="MAA13608.1"/>
    </source>
</evidence>
<proteinExistence type="predicted"/>
<dbReference type="AlphaFoldDB" id="A0A224Y7M3"/>
<sequence length="104" mass="11213">MTSRPCSSGPSPHGVNTLDARNRGTRIGTWVCFCPELPYGHAGIPVFSDCSSLVLSSWKCDDSMPVRDDLTKAWGILCCTLDVMVVCPGKRGTVRWAVISLGIV</sequence>
<protein>
    <submittedName>
        <fullName evidence="2">Uncharacterized protein</fullName>
    </submittedName>
</protein>
<dbReference type="EMBL" id="GFPF01002462">
    <property type="protein sequence ID" value="MAA13608.1"/>
    <property type="molecule type" value="Transcribed_RNA"/>
</dbReference>
<name>A0A224Y7M3_9ACAR</name>